<proteinExistence type="predicted"/>
<dbReference type="InterPro" id="IPR019243">
    <property type="entry name" value="DUF2202"/>
</dbReference>
<evidence type="ECO:0000313" key="2">
    <source>
        <dbReference type="EMBL" id="QFX96281.1"/>
    </source>
</evidence>
<gene>
    <name evidence="2" type="ORF">GCD22_02031</name>
</gene>
<organism evidence="2 3">
    <name type="scientific">Acidithiobacillus thiooxidans ATCC 19377</name>
    <dbReference type="NCBI Taxonomy" id="637390"/>
    <lineage>
        <taxon>Bacteria</taxon>
        <taxon>Pseudomonadati</taxon>
        <taxon>Pseudomonadota</taxon>
        <taxon>Acidithiobacillia</taxon>
        <taxon>Acidithiobacillales</taxon>
        <taxon>Acidithiobacillaceae</taxon>
        <taxon>Acidithiobacillus</taxon>
    </lineage>
</organism>
<dbReference type="KEGG" id="atx:GCD22_02031"/>
<dbReference type="Pfam" id="PF09968">
    <property type="entry name" value="DUF2202"/>
    <property type="match status" value="1"/>
</dbReference>
<evidence type="ECO:0000313" key="3">
    <source>
        <dbReference type="Proteomes" id="UP000363590"/>
    </source>
</evidence>
<reference evidence="2 3" key="1">
    <citation type="submission" date="2019-10" db="EMBL/GenBank/DDBJ databases">
        <authorList>
            <person name="Wang R."/>
        </authorList>
    </citation>
    <scope>NUCLEOTIDE SEQUENCE [LARGE SCALE GENOMIC DNA]</scope>
    <source>
        <strain evidence="2 3">ATCC 19377</strain>
    </source>
</reference>
<sequence length="160" mass="18586">MREEEKIARDVYIRLYERWGIRPFQNITGSEQVHMDAMLALLEHYGESDPVRGLAVGQFYRADLQALYDDLINQGLRSEADAVRVGLLIEELDIADLQKVARRTNKPEILAVYAELERGSRNHLRAFYRWKQKLAIDYVPQHLSSAEFERTGLSAHEMCH</sequence>
<dbReference type="AlphaFoldDB" id="A0A5P9XQJ1"/>
<accession>A0A5P9XQJ1</accession>
<dbReference type="Proteomes" id="UP000363590">
    <property type="component" value="Chromosome"/>
</dbReference>
<dbReference type="InterPro" id="IPR012347">
    <property type="entry name" value="Ferritin-like"/>
</dbReference>
<protein>
    <recommendedName>
        <fullName evidence="1">DUF2202 domain-containing protein</fullName>
    </recommendedName>
</protein>
<dbReference type="Gene3D" id="1.20.1260.10">
    <property type="match status" value="1"/>
</dbReference>
<name>A0A5P9XQJ1_ACITH</name>
<dbReference type="SUPFAM" id="SSF47240">
    <property type="entry name" value="Ferritin-like"/>
    <property type="match status" value="1"/>
</dbReference>
<feature type="domain" description="DUF2202" evidence="1">
    <location>
        <begin position="1"/>
        <end position="150"/>
    </location>
</feature>
<dbReference type="InterPro" id="IPR009078">
    <property type="entry name" value="Ferritin-like_SF"/>
</dbReference>
<dbReference type="CDD" id="cd01048">
    <property type="entry name" value="Ferritin_like_AB2"/>
    <property type="match status" value="1"/>
</dbReference>
<dbReference type="EMBL" id="CP045571">
    <property type="protein sequence ID" value="QFX96281.1"/>
    <property type="molecule type" value="Genomic_DNA"/>
</dbReference>
<evidence type="ECO:0000259" key="1">
    <source>
        <dbReference type="Pfam" id="PF09968"/>
    </source>
</evidence>